<evidence type="ECO:0000313" key="3">
    <source>
        <dbReference type="Proteomes" id="UP000622648"/>
    </source>
</evidence>
<feature type="region of interest" description="Disordered" evidence="1">
    <location>
        <begin position="20"/>
        <end position="40"/>
    </location>
</feature>
<dbReference type="Proteomes" id="UP000622648">
    <property type="component" value="Unassembled WGS sequence"/>
</dbReference>
<keyword evidence="3" id="KW-1185">Reference proteome</keyword>
<accession>A0ABQ1SLK3</accession>
<name>A0ABQ1SLK3_9SPHI</name>
<dbReference type="EMBL" id="BMJO01000001">
    <property type="protein sequence ID" value="GGE42927.1"/>
    <property type="molecule type" value="Genomic_DNA"/>
</dbReference>
<organism evidence="2 3">
    <name type="scientific">Pedobacter psychrotolerans</name>
    <dbReference type="NCBI Taxonomy" id="1843235"/>
    <lineage>
        <taxon>Bacteria</taxon>
        <taxon>Pseudomonadati</taxon>
        <taxon>Bacteroidota</taxon>
        <taxon>Sphingobacteriia</taxon>
        <taxon>Sphingobacteriales</taxon>
        <taxon>Sphingobacteriaceae</taxon>
        <taxon>Pedobacter</taxon>
    </lineage>
</organism>
<gene>
    <name evidence="2" type="ORF">GCM10011413_06150</name>
</gene>
<evidence type="ECO:0000313" key="2">
    <source>
        <dbReference type="EMBL" id="GGE42927.1"/>
    </source>
</evidence>
<protein>
    <recommendedName>
        <fullName evidence="4">Lipocalin-like domain-containing protein</fullName>
    </recommendedName>
</protein>
<sequence length="103" mass="11662">MPSIYPITITFENEKYKVSSDPASKEVGGSGTYSSNGSIGNFNDENIWQANFDWNMILKGEYEIRSNGNDLILIKRFKASTQTPPPAVTIVQTYYKYILKKVK</sequence>
<reference evidence="3" key="1">
    <citation type="journal article" date="2019" name="Int. J. Syst. Evol. Microbiol.">
        <title>The Global Catalogue of Microorganisms (GCM) 10K type strain sequencing project: providing services to taxonomists for standard genome sequencing and annotation.</title>
        <authorList>
            <consortium name="The Broad Institute Genomics Platform"/>
            <consortium name="The Broad Institute Genome Sequencing Center for Infectious Disease"/>
            <person name="Wu L."/>
            <person name="Ma J."/>
        </authorList>
    </citation>
    <scope>NUCLEOTIDE SEQUENCE [LARGE SCALE GENOMIC DNA]</scope>
    <source>
        <strain evidence="3">CGMCC 1.15644</strain>
    </source>
</reference>
<proteinExistence type="predicted"/>
<evidence type="ECO:0000256" key="1">
    <source>
        <dbReference type="SAM" id="MobiDB-lite"/>
    </source>
</evidence>
<comment type="caution">
    <text evidence="2">The sequence shown here is derived from an EMBL/GenBank/DDBJ whole genome shotgun (WGS) entry which is preliminary data.</text>
</comment>
<evidence type="ECO:0008006" key="4">
    <source>
        <dbReference type="Google" id="ProtNLM"/>
    </source>
</evidence>